<feature type="transmembrane region" description="Helical" evidence="2">
    <location>
        <begin position="300"/>
        <end position="320"/>
    </location>
</feature>
<organism evidence="4 6">
    <name type="scientific">Nitrosospira multiformis (strain ATCC 25196 / NCIMB 11849 / C 71)</name>
    <dbReference type="NCBI Taxonomy" id="323848"/>
    <lineage>
        <taxon>Bacteria</taxon>
        <taxon>Pseudomonadati</taxon>
        <taxon>Pseudomonadota</taxon>
        <taxon>Betaproteobacteria</taxon>
        <taxon>Nitrosomonadales</taxon>
        <taxon>Nitrosomonadaceae</taxon>
        <taxon>Nitrosospira</taxon>
    </lineage>
</organism>
<dbReference type="HOGENOM" id="CLU_690441_0_0_4"/>
<evidence type="ECO:0000313" key="4">
    <source>
        <dbReference type="EMBL" id="ABB73990.1"/>
    </source>
</evidence>
<evidence type="ECO:0000259" key="3">
    <source>
        <dbReference type="Pfam" id="PF19658"/>
    </source>
</evidence>
<sequence>MSESKSAISIALGRPPYQKEFHNIEELQKWFADERNKFEWIQKVTFADVTHDRNYLEKLWGKINGWHAAISKLIADWKSHAHDEKELEKTIQAHKNSLLGELKAEEILLSSSSEMEFIFGLRRRRSDLVAAYALCFLMDLDVPSTNDATEGMFWVLRYREGSTATVESQAHALEALAAKWNASFQEQRSKNQEAADNQNNSLATLIGEVKSLKREASVLLNQQSTDYESHKNQLEVDLKSIKTAFSSELGLKEPVNYWQAKLRYHRWVLCCMAVVTLFVAGAAIYCFICAAYQFSHADIGRIPLLHLSILFAISTAGIWLTRICSKIFISNLHLRTDAHERVTMCKTYLALLAIDKGITETDRQLMLQTLFRPSSTGFIKEDGPSGVFELAKIWERRGG</sequence>
<reference evidence="6" key="1">
    <citation type="submission" date="2005-08" db="EMBL/GenBank/DDBJ databases">
        <title>Complete sequence of chromosome 1 of Nitrosospira multiformis ATCC 25196.</title>
        <authorList>
            <person name="Copeland A."/>
            <person name="Lucas S."/>
            <person name="Lapidus A."/>
            <person name="Barry K."/>
            <person name="Detter J.C."/>
            <person name="Glavina T."/>
            <person name="Hammon N."/>
            <person name="Israni S."/>
            <person name="Pitluck S."/>
            <person name="Chain P."/>
            <person name="Malfatti S."/>
            <person name="Shin M."/>
            <person name="Vergez L."/>
            <person name="Schmutz J."/>
            <person name="Larimer F."/>
            <person name="Land M."/>
            <person name="Hauser L."/>
            <person name="Kyrpides N."/>
            <person name="Lykidis A."/>
            <person name="Richardson P."/>
        </authorList>
    </citation>
    <scope>NUCLEOTIDE SEQUENCE [LARGE SCALE GENOMIC DNA]</scope>
    <source>
        <strain evidence="6">ATCC 25196 / NCIMB 11849 / C 71</strain>
    </source>
</reference>
<dbReference type="AlphaFoldDB" id="Q2YB81"/>
<proteinExistence type="predicted"/>
<reference evidence="5 7" key="4">
    <citation type="submission" date="2016-10" db="EMBL/GenBank/DDBJ databases">
        <authorList>
            <person name="de Groot N.N."/>
        </authorList>
    </citation>
    <scope>NUCLEOTIDE SEQUENCE [LARGE SCALE GENOMIC DNA]</scope>
    <source>
        <strain evidence="5 7">Nl13</strain>
    </source>
</reference>
<dbReference type="Proteomes" id="UP000236751">
    <property type="component" value="Unassembled WGS sequence"/>
</dbReference>
<accession>Q2YB81</accession>
<dbReference type="KEGG" id="nmu:Nmul_A0683"/>
<keyword evidence="2" id="KW-0472">Membrane</keyword>
<gene>
    <name evidence="4" type="ordered locus">Nmul_A0683</name>
    <name evidence="5" type="ORF">SAMN05216403_10354</name>
</gene>
<keyword evidence="1" id="KW-0175">Coiled coil</keyword>
<name>Q2YB81_NITMU</name>
<reference evidence="4 6" key="3">
    <citation type="journal article" date="2008" name="Appl. Environ. Microbiol.">
        <title>Complete genome sequence of Nitrosospira multiformis, an ammonia-oxidizing bacterium from the soil environment.</title>
        <authorList>
            <person name="Norton J.M."/>
            <person name="Klotz M.G."/>
            <person name="Stein L.Y."/>
            <person name="Arp D.J."/>
            <person name="Bottomley P.J."/>
            <person name="Chain P.S."/>
            <person name="Hauser L.J."/>
            <person name="Land M.L."/>
            <person name="Larimer F.W."/>
            <person name="Shin M.W."/>
            <person name="Starkenburg S.R."/>
        </authorList>
    </citation>
    <scope>NUCLEOTIDE SEQUENCE [LARGE SCALE GENOMIC DNA]</scope>
    <source>
        <strain evidence="4">ATCC 25196</strain>
        <strain evidence="6">ATCC 25196 / NCIMB 11849 / C 71</strain>
    </source>
</reference>
<dbReference type="EMBL" id="CP000103">
    <property type="protein sequence ID" value="ABB73990.1"/>
    <property type="molecule type" value="Genomic_DNA"/>
</dbReference>
<feature type="transmembrane region" description="Helical" evidence="2">
    <location>
        <begin position="267"/>
        <end position="294"/>
    </location>
</feature>
<evidence type="ECO:0000256" key="1">
    <source>
        <dbReference type="SAM" id="Coils"/>
    </source>
</evidence>
<feature type="coiled-coil region" evidence="1">
    <location>
        <begin position="195"/>
        <end position="222"/>
    </location>
</feature>
<dbReference type="InterPro" id="IPR046159">
    <property type="entry name" value="DUF6161"/>
</dbReference>
<evidence type="ECO:0000313" key="6">
    <source>
        <dbReference type="Proteomes" id="UP000002718"/>
    </source>
</evidence>
<dbReference type="RefSeq" id="WP_011380040.1">
    <property type="nucleotide sequence ID" value="NC_007614.1"/>
</dbReference>
<keyword evidence="6" id="KW-1185">Reference proteome</keyword>
<protein>
    <recommendedName>
        <fullName evidence="3">DUF6161 domain-containing protein</fullName>
    </recommendedName>
</protein>
<dbReference type="Proteomes" id="UP000002718">
    <property type="component" value="Chromosome"/>
</dbReference>
<reference evidence="4" key="2">
    <citation type="submission" date="2005-08" db="EMBL/GenBank/DDBJ databases">
        <title>Complete sequence of Chromosome 1 of Nitrosospira multiformis ATCC 25196.</title>
        <authorList>
            <consortium name="US DOE Joint Genome Institute"/>
            <person name="Copeland A."/>
            <person name="Lucas S."/>
            <person name="Lapidus A."/>
            <person name="Barry K."/>
            <person name="Detter J.C."/>
            <person name="Glavina T."/>
            <person name="Hammon N."/>
            <person name="Israni S."/>
            <person name="Pitluck S."/>
            <person name="Chain P."/>
            <person name="Malfatti S."/>
            <person name="Shin M."/>
            <person name="Vergez L."/>
            <person name="Schmutz J."/>
            <person name="Larimer F."/>
            <person name="Land M."/>
            <person name="Hauser L."/>
            <person name="Kyrpides N."/>
            <person name="Lykidis A."/>
            <person name="Richardson P."/>
        </authorList>
    </citation>
    <scope>NUCLEOTIDE SEQUENCE</scope>
    <source>
        <strain evidence="4">ATCC 25196</strain>
    </source>
</reference>
<keyword evidence="2" id="KW-1133">Transmembrane helix</keyword>
<feature type="domain" description="DUF6161" evidence="3">
    <location>
        <begin position="220"/>
        <end position="383"/>
    </location>
</feature>
<dbReference type="eggNOG" id="ENOG503328Q">
    <property type="taxonomic scope" value="Bacteria"/>
</dbReference>
<dbReference type="Pfam" id="PF19658">
    <property type="entry name" value="DUF6161"/>
    <property type="match status" value="1"/>
</dbReference>
<evidence type="ECO:0000313" key="5">
    <source>
        <dbReference type="EMBL" id="SEF53939.1"/>
    </source>
</evidence>
<dbReference type="EMBL" id="FNVK01000003">
    <property type="protein sequence ID" value="SEF53939.1"/>
    <property type="molecule type" value="Genomic_DNA"/>
</dbReference>
<evidence type="ECO:0000256" key="2">
    <source>
        <dbReference type="SAM" id="Phobius"/>
    </source>
</evidence>
<evidence type="ECO:0000313" key="7">
    <source>
        <dbReference type="Proteomes" id="UP000236751"/>
    </source>
</evidence>
<dbReference type="OrthoDB" id="9151250at2"/>
<keyword evidence="2" id="KW-0812">Transmembrane</keyword>